<dbReference type="Gene3D" id="1.10.238.10">
    <property type="entry name" value="EF-hand"/>
    <property type="match status" value="1"/>
</dbReference>
<evidence type="ECO:0000256" key="5">
    <source>
        <dbReference type="ARBA" id="ARBA00022837"/>
    </source>
</evidence>
<keyword evidence="3" id="KW-0479">Metal-binding</keyword>
<protein>
    <recommendedName>
        <fullName evidence="7">EF-hand domain-containing protein</fullName>
    </recommendedName>
</protein>
<evidence type="ECO:0000256" key="6">
    <source>
        <dbReference type="ARBA" id="ARBA00023288"/>
    </source>
</evidence>
<dbReference type="InterPro" id="IPR018247">
    <property type="entry name" value="EF_Hand_1_Ca_BS"/>
</dbReference>
<dbReference type="OrthoDB" id="191686at2759"/>
<dbReference type="Proteomes" id="UP000281553">
    <property type="component" value="Unassembled WGS sequence"/>
</dbReference>
<name>A0A3P7LU89_DIBLA</name>
<evidence type="ECO:0000256" key="2">
    <source>
        <dbReference type="ARBA" id="ARBA00022707"/>
    </source>
</evidence>
<dbReference type="Pfam" id="PF00036">
    <property type="entry name" value="EF-hand_1"/>
    <property type="match status" value="1"/>
</dbReference>
<organism evidence="8 9">
    <name type="scientific">Dibothriocephalus latus</name>
    <name type="common">Fish tapeworm</name>
    <name type="synonym">Diphyllobothrium latum</name>
    <dbReference type="NCBI Taxonomy" id="60516"/>
    <lineage>
        <taxon>Eukaryota</taxon>
        <taxon>Metazoa</taxon>
        <taxon>Spiralia</taxon>
        <taxon>Lophotrochozoa</taxon>
        <taxon>Platyhelminthes</taxon>
        <taxon>Cestoda</taxon>
        <taxon>Eucestoda</taxon>
        <taxon>Diphyllobothriidea</taxon>
        <taxon>Diphyllobothriidae</taxon>
        <taxon>Dibothriocephalus</taxon>
    </lineage>
</organism>
<dbReference type="SUPFAM" id="SSF47473">
    <property type="entry name" value="EF-hand"/>
    <property type="match status" value="1"/>
</dbReference>
<proteinExistence type="inferred from homology"/>
<dbReference type="GO" id="GO:0005509">
    <property type="term" value="F:calcium ion binding"/>
    <property type="evidence" value="ECO:0007669"/>
    <property type="project" value="InterPro"/>
</dbReference>
<dbReference type="PROSITE" id="PS00018">
    <property type="entry name" value="EF_HAND_1"/>
    <property type="match status" value="2"/>
</dbReference>
<evidence type="ECO:0000313" key="8">
    <source>
        <dbReference type="EMBL" id="VDN20494.1"/>
    </source>
</evidence>
<dbReference type="InterPro" id="IPR011992">
    <property type="entry name" value="EF-hand-dom_pair"/>
</dbReference>
<dbReference type="InterPro" id="IPR002048">
    <property type="entry name" value="EF_hand_dom"/>
</dbReference>
<comment type="similarity">
    <text evidence="1">Belongs to the recoverin family.</text>
</comment>
<keyword evidence="2" id="KW-0519">Myristate</keyword>
<keyword evidence="4" id="KW-0677">Repeat</keyword>
<feature type="domain" description="EF-hand" evidence="7">
    <location>
        <begin position="62"/>
        <end position="97"/>
    </location>
</feature>
<dbReference type="PANTHER" id="PTHR23055:SF178">
    <property type="entry name" value="NEUROCALCIN HOMOLOG"/>
    <property type="match status" value="1"/>
</dbReference>
<gene>
    <name evidence="8" type="ORF">DILT_LOCUS13632</name>
</gene>
<dbReference type="AlphaFoldDB" id="A0A3P7LU89"/>
<evidence type="ECO:0000256" key="3">
    <source>
        <dbReference type="ARBA" id="ARBA00022723"/>
    </source>
</evidence>
<feature type="domain" description="EF-hand" evidence="7">
    <location>
        <begin position="98"/>
        <end position="133"/>
    </location>
</feature>
<dbReference type="PRINTS" id="PR00450">
    <property type="entry name" value="RECOVERIN"/>
</dbReference>
<dbReference type="PROSITE" id="PS50222">
    <property type="entry name" value="EF_HAND_2"/>
    <property type="match status" value="2"/>
</dbReference>
<dbReference type="InterPro" id="IPR028846">
    <property type="entry name" value="Recoverin"/>
</dbReference>
<accession>A0A3P7LU89</accession>
<keyword evidence="9" id="KW-1185">Reference proteome</keyword>
<evidence type="ECO:0000256" key="4">
    <source>
        <dbReference type="ARBA" id="ARBA00022737"/>
    </source>
</evidence>
<dbReference type="Pfam" id="PF13202">
    <property type="entry name" value="EF-hand_5"/>
    <property type="match status" value="1"/>
</dbReference>
<dbReference type="PANTHER" id="PTHR23055">
    <property type="entry name" value="CALCIUM BINDING PROTEINS"/>
    <property type="match status" value="1"/>
</dbReference>
<sequence>MQVKRRTSLLPISTLIRIKKKTKLHTEELQQMYERFCKQYPGGTANLDQFKDVYETFYPGSRVTEFSQLIFQNIDADSNGNVTFEEYLCAFVMINRGSPEQKINWIFNLYDANNDGLISSEEFLHLLQSACCYVLVDSIRAAKVMMENSENPADSYERECISSGVSCMR</sequence>
<evidence type="ECO:0000259" key="7">
    <source>
        <dbReference type="PROSITE" id="PS50222"/>
    </source>
</evidence>
<reference evidence="8 9" key="1">
    <citation type="submission" date="2018-11" db="EMBL/GenBank/DDBJ databases">
        <authorList>
            <consortium name="Pathogen Informatics"/>
        </authorList>
    </citation>
    <scope>NUCLEOTIDE SEQUENCE [LARGE SCALE GENOMIC DNA]</scope>
</reference>
<keyword evidence="6" id="KW-0449">Lipoprotein</keyword>
<evidence type="ECO:0000256" key="1">
    <source>
        <dbReference type="ARBA" id="ARBA00006049"/>
    </source>
</evidence>
<evidence type="ECO:0000313" key="9">
    <source>
        <dbReference type="Proteomes" id="UP000281553"/>
    </source>
</evidence>
<dbReference type="SMART" id="SM00054">
    <property type="entry name" value="EFh"/>
    <property type="match status" value="2"/>
</dbReference>
<dbReference type="EMBL" id="UYRU01070983">
    <property type="protein sequence ID" value="VDN20494.1"/>
    <property type="molecule type" value="Genomic_DNA"/>
</dbReference>
<dbReference type="CDD" id="cd00051">
    <property type="entry name" value="EFh"/>
    <property type="match status" value="1"/>
</dbReference>
<keyword evidence="5" id="KW-0106">Calcium</keyword>